<evidence type="ECO:0000313" key="1">
    <source>
        <dbReference type="EMBL" id="KAK5843482.1"/>
    </source>
</evidence>
<name>A0ABR0QX86_GOSAR</name>
<dbReference type="EMBL" id="JARKNE010000002">
    <property type="protein sequence ID" value="KAK5843482.1"/>
    <property type="molecule type" value="Genomic_DNA"/>
</dbReference>
<reference evidence="1 2" key="1">
    <citation type="submission" date="2023-03" db="EMBL/GenBank/DDBJ databases">
        <title>WGS of Gossypium arboreum.</title>
        <authorList>
            <person name="Yu D."/>
        </authorList>
    </citation>
    <scope>NUCLEOTIDE SEQUENCE [LARGE SCALE GENOMIC DNA]</scope>
    <source>
        <tissue evidence="1">Leaf</tissue>
    </source>
</reference>
<dbReference type="PANTHER" id="PTHR47481">
    <property type="match status" value="1"/>
</dbReference>
<accession>A0ABR0QX86</accession>
<dbReference type="Proteomes" id="UP001358586">
    <property type="component" value="Chromosome 2"/>
</dbReference>
<proteinExistence type="predicted"/>
<gene>
    <name evidence="1" type="ORF">PVK06_005939</name>
</gene>
<evidence type="ECO:0000313" key="2">
    <source>
        <dbReference type="Proteomes" id="UP001358586"/>
    </source>
</evidence>
<comment type="caution">
    <text evidence="1">The sequence shown here is derived from an EMBL/GenBank/DDBJ whole genome shotgun (WGS) entry which is preliminary data.</text>
</comment>
<organism evidence="1 2">
    <name type="scientific">Gossypium arboreum</name>
    <name type="common">Tree cotton</name>
    <name type="synonym">Gossypium nanking</name>
    <dbReference type="NCBI Taxonomy" id="29729"/>
    <lineage>
        <taxon>Eukaryota</taxon>
        <taxon>Viridiplantae</taxon>
        <taxon>Streptophyta</taxon>
        <taxon>Embryophyta</taxon>
        <taxon>Tracheophyta</taxon>
        <taxon>Spermatophyta</taxon>
        <taxon>Magnoliopsida</taxon>
        <taxon>eudicotyledons</taxon>
        <taxon>Gunneridae</taxon>
        <taxon>Pentapetalae</taxon>
        <taxon>rosids</taxon>
        <taxon>malvids</taxon>
        <taxon>Malvales</taxon>
        <taxon>Malvaceae</taxon>
        <taxon>Malvoideae</taxon>
        <taxon>Gossypium</taxon>
    </lineage>
</organism>
<dbReference type="PANTHER" id="PTHR47481:SF10">
    <property type="entry name" value="COPIA-LIKE POLYPROTEIN_RETROTRANSPOSON"/>
    <property type="match status" value="1"/>
</dbReference>
<sequence>MATDAVPVVDTPCNSTNTVEAVHSQGPGSCYGLKGFVLGTVFPPSPFITRLEGQQLDNPSFLIHKKQDKFLTSWLLSTITDDVLVHLTLVKTSFDIWTTIERRFSAKSNLKISSILHALYSLKKLNLTVKEYVSKLPITKTLKVARNNLLAQIDILKNISKAAEGKVVAGIVAELMGMVEASQALDHNIRYVKRLDI</sequence>
<keyword evidence="2" id="KW-1185">Reference proteome</keyword>
<protein>
    <submittedName>
        <fullName evidence="1">Uncharacterized protein</fullName>
    </submittedName>
</protein>